<dbReference type="AlphaFoldDB" id="A0A1A8C538"/>
<dbReference type="EMBL" id="HADZ01010768">
    <property type="protein sequence ID" value="SBP74709.1"/>
    <property type="molecule type" value="Transcribed_RNA"/>
</dbReference>
<organism evidence="2">
    <name type="scientific">Nothobranchius kadleci</name>
    <name type="common">African annual killifish</name>
    <dbReference type="NCBI Taxonomy" id="1051664"/>
    <lineage>
        <taxon>Eukaryota</taxon>
        <taxon>Metazoa</taxon>
        <taxon>Chordata</taxon>
        <taxon>Craniata</taxon>
        <taxon>Vertebrata</taxon>
        <taxon>Euteleostomi</taxon>
        <taxon>Actinopterygii</taxon>
        <taxon>Neopterygii</taxon>
        <taxon>Teleostei</taxon>
        <taxon>Neoteleostei</taxon>
        <taxon>Acanthomorphata</taxon>
        <taxon>Ovalentaria</taxon>
        <taxon>Atherinomorphae</taxon>
        <taxon>Cyprinodontiformes</taxon>
        <taxon>Nothobranchiidae</taxon>
        <taxon>Nothobranchius</taxon>
    </lineage>
</organism>
<dbReference type="SUPFAM" id="SSF53098">
    <property type="entry name" value="Ribonuclease H-like"/>
    <property type="match status" value="1"/>
</dbReference>
<feature type="non-terminal residue" evidence="2">
    <location>
        <position position="1"/>
    </location>
</feature>
<dbReference type="GO" id="GO:0046983">
    <property type="term" value="F:protein dimerization activity"/>
    <property type="evidence" value="ECO:0007669"/>
    <property type="project" value="InterPro"/>
</dbReference>
<gene>
    <name evidence="2" type="primary">Nfu_g_1_025348</name>
</gene>
<dbReference type="InterPro" id="IPR052717">
    <property type="entry name" value="Vacuolar_transposase_reg"/>
</dbReference>
<reference evidence="2" key="2">
    <citation type="submission" date="2016-06" db="EMBL/GenBank/DDBJ databases">
        <title>The genome of a short-lived fish provides insights into sex chromosome evolution and the genetic control of aging.</title>
        <authorList>
            <person name="Reichwald K."/>
            <person name="Felder M."/>
            <person name="Petzold A."/>
            <person name="Koch P."/>
            <person name="Groth M."/>
            <person name="Platzer M."/>
        </authorList>
    </citation>
    <scope>NUCLEOTIDE SEQUENCE</scope>
    <source>
        <tissue evidence="2">Brain</tissue>
    </source>
</reference>
<dbReference type="Pfam" id="PF05699">
    <property type="entry name" value="Dimer_Tnp_hAT"/>
    <property type="match status" value="1"/>
</dbReference>
<protein>
    <recommendedName>
        <fullName evidence="1">HAT C-terminal dimerisation domain-containing protein</fullName>
    </recommendedName>
</protein>
<evidence type="ECO:0000313" key="2">
    <source>
        <dbReference type="EMBL" id="SBP74709.1"/>
    </source>
</evidence>
<dbReference type="InterPro" id="IPR012337">
    <property type="entry name" value="RNaseH-like_sf"/>
</dbReference>
<accession>A0A1A8C538</accession>
<proteinExistence type="predicted"/>
<evidence type="ECO:0000259" key="1">
    <source>
        <dbReference type="Pfam" id="PF05699"/>
    </source>
</evidence>
<dbReference type="GO" id="GO:0006357">
    <property type="term" value="P:regulation of transcription by RNA polymerase II"/>
    <property type="evidence" value="ECO:0007669"/>
    <property type="project" value="TreeGrafter"/>
</dbReference>
<sequence length="215" mass="23911">SFLPTAIVEEENVAEDAHINDSCASISQPPLKRPRTSCALVDLLGAPFPSTSSDNTEPKSENYLAAGEIKKYRGEAPLPLTENPLSWWKNHEQDHPQLSKIAKSLPCIPGASVSAERVFSSTCINVARRVHLFCSGCTYSSTGQNCSAVLYFNGTLSCQFTVRSFQALYFVFSVFSGNINSAVWMLQSWICNRIKNTKCEIVNIFFSCYKYLTFH</sequence>
<dbReference type="InterPro" id="IPR008906">
    <property type="entry name" value="HATC_C_dom"/>
</dbReference>
<name>A0A1A8C538_NOTKA</name>
<dbReference type="PANTHER" id="PTHR46169">
    <property type="entry name" value="DNA REPLICATION-RELATED ELEMENT FACTOR, ISOFORM A"/>
    <property type="match status" value="1"/>
</dbReference>
<dbReference type="GO" id="GO:0005634">
    <property type="term" value="C:nucleus"/>
    <property type="evidence" value="ECO:0007669"/>
    <property type="project" value="TreeGrafter"/>
</dbReference>
<reference evidence="2" key="1">
    <citation type="submission" date="2016-05" db="EMBL/GenBank/DDBJ databases">
        <authorList>
            <person name="Lavstsen T."/>
            <person name="Jespersen J.S."/>
        </authorList>
    </citation>
    <scope>NUCLEOTIDE SEQUENCE</scope>
    <source>
        <tissue evidence="2">Brain</tissue>
    </source>
</reference>
<feature type="domain" description="HAT C-terminal dimerisation" evidence="1">
    <location>
        <begin position="69"/>
        <end position="122"/>
    </location>
</feature>
<dbReference type="PANTHER" id="PTHR46169:SF15">
    <property type="entry name" value="INNER CENTROMERE PROTEIN A-LIKE ISOFORM X1-RELATED"/>
    <property type="match status" value="1"/>
</dbReference>